<dbReference type="HOGENOM" id="CLU_736055_0_0_1"/>
<dbReference type="EMBL" id="AMBO01000325">
    <property type="protein sequence ID" value="EKD01049.1"/>
    <property type="molecule type" value="Genomic_DNA"/>
</dbReference>
<dbReference type="InParanoid" id="K1WHX8"/>
<sequence length="376" mass="40538">MLLSLFIFAFGLCTAFVRATTIQLHPQYVGTTQPEAGLPPDWPNPANWPSPDDAHPPDGRGDPNSAIADWCDWNDRGFCFIASTKGVVADFNTYSDSKCEKQIDNFQLVARNLSDRFCTGVFVCYTIPKYPSVFYIKAGGGFDTGGTGAAVYAVRGSDCGSDIGSYTSIMNQYSGCIQVDNEKNNMHFKFFPCGNDGTNKGVKISGLNTPSYQIHDDGPIKDVNEIKQVHANKRAVPHCTGFDPDDDRSKWEFNAFTETVGLGAAAPCPNGTELCHATVEQGTSVTFELSTSTTVSAGLEGVASVAQSIGVGYSREATFAVSKEVSFSPGTTGYVGASRPAIQIPGWFTHCGNGWNYRGYVKIPQDKPPIAFPVYI</sequence>
<gene>
    <name evidence="3" type="ORF">A1Q2_04547</name>
</gene>
<organism evidence="3 4">
    <name type="scientific">Trichosporon asahii var. asahii (strain CBS 8904)</name>
    <name type="common">Yeast</name>
    <dbReference type="NCBI Taxonomy" id="1220162"/>
    <lineage>
        <taxon>Eukaryota</taxon>
        <taxon>Fungi</taxon>
        <taxon>Dikarya</taxon>
        <taxon>Basidiomycota</taxon>
        <taxon>Agaricomycotina</taxon>
        <taxon>Tremellomycetes</taxon>
        <taxon>Trichosporonales</taxon>
        <taxon>Trichosporonaceae</taxon>
        <taxon>Trichosporon</taxon>
    </lineage>
</organism>
<feature type="region of interest" description="Disordered" evidence="1">
    <location>
        <begin position="33"/>
        <end position="61"/>
    </location>
</feature>
<evidence type="ECO:0000256" key="2">
    <source>
        <dbReference type="SAM" id="SignalP"/>
    </source>
</evidence>
<protein>
    <submittedName>
        <fullName evidence="3">Uncharacterized protein</fullName>
    </submittedName>
</protein>
<proteinExistence type="predicted"/>
<dbReference type="Proteomes" id="UP000006757">
    <property type="component" value="Unassembled WGS sequence"/>
</dbReference>
<comment type="caution">
    <text evidence="3">The sequence shown here is derived from an EMBL/GenBank/DDBJ whole genome shotgun (WGS) entry which is preliminary data.</text>
</comment>
<feature type="chain" id="PRO_5003852939" evidence="2">
    <location>
        <begin position="20"/>
        <end position="376"/>
    </location>
</feature>
<dbReference type="AlphaFoldDB" id="K1WHX8"/>
<accession>K1WHX8</accession>
<evidence type="ECO:0000313" key="4">
    <source>
        <dbReference type="Proteomes" id="UP000006757"/>
    </source>
</evidence>
<reference evidence="3 4" key="1">
    <citation type="journal article" date="2012" name="Eukaryot. Cell">
        <title>Genome sequence of the Trichosporon asahii environmental strain CBS 8904.</title>
        <authorList>
            <person name="Yang R.Y."/>
            <person name="Li H.T."/>
            <person name="Zhu H."/>
            <person name="Zhou G.P."/>
            <person name="Wang M."/>
            <person name="Wang L."/>
        </authorList>
    </citation>
    <scope>NUCLEOTIDE SEQUENCE [LARGE SCALE GENOMIC DNA]</scope>
    <source>
        <strain evidence="3 4">CBS 8904</strain>
    </source>
</reference>
<feature type="compositionally biased region" description="Basic and acidic residues" evidence="1">
    <location>
        <begin position="52"/>
        <end position="61"/>
    </location>
</feature>
<keyword evidence="2" id="KW-0732">Signal</keyword>
<keyword evidence="4" id="KW-1185">Reference proteome</keyword>
<feature type="signal peptide" evidence="2">
    <location>
        <begin position="1"/>
        <end position="19"/>
    </location>
</feature>
<name>K1WHX8_TRIAC</name>
<evidence type="ECO:0000313" key="3">
    <source>
        <dbReference type="EMBL" id="EKD01049.1"/>
    </source>
</evidence>
<evidence type="ECO:0000256" key="1">
    <source>
        <dbReference type="SAM" id="MobiDB-lite"/>
    </source>
</evidence>